<dbReference type="Proteomes" id="UP000261580">
    <property type="component" value="Unassembled WGS sequence"/>
</dbReference>
<dbReference type="Ensembl" id="ENSNBRT00000017077.1">
    <property type="protein sequence ID" value="ENSNBRP00000016629.1"/>
    <property type="gene ID" value="ENSNBRG00000012857.1"/>
</dbReference>
<dbReference type="Pfam" id="PF19432">
    <property type="entry name" value="RME-8_N"/>
    <property type="match status" value="1"/>
</dbReference>
<dbReference type="GeneTree" id="ENSGT00940000174939"/>
<sequence>FVRLLFHSLQGLFSENKEKLINNAILALLSQDTELPALNTELESHFQAIRRLVASKAGFQAFTQLPKFREKLGVKTVKALKRNNNGVTHAAIDMLCALMCVSHLSMEMSTYLNPW</sequence>
<keyword evidence="3" id="KW-1185">Reference proteome</keyword>
<dbReference type="GO" id="GO:0006898">
    <property type="term" value="P:receptor-mediated endocytosis"/>
    <property type="evidence" value="ECO:0007669"/>
    <property type="project" value="TreeGrafter"/>
</dbReference>
<feature type="domain" description="DnaJ homologue subfamily C GRV2/DNAJC13 N-terminal" evidence="1">
    <location>
        <begin position="10"/>
        <end position="109"/>
    </location>
</feature>
<dbReference type="GO" id="GO:0007032">
    <property type="term" value="P:endosome organization"/>
    <property type="evidence" value="ECO:0007669"/>
    <property type="project" value="InterPro"/>
</dbReference>
<dbReference type="GO" id="GO:2000641">
    <property type="term" value="P:regulation of early endosome to late endosome transport"/>
    <property type="evidence" value="ECO:0007669"/>
    <property type="project" value="InterPro"/>
</dbReference>
<reference evidence="2" key="1">
    <citation type="submission" date="2025-08" db="UniProtKB">
        <authorList>
            <consortium name="Ensembl"/>
        </authorList>
    </citation>
    <scope>IDENTIFICATION</scope>
</reference>
<dbReference type="AlphaFoldDB" id="A0A3Q4MQ87"/>
<reference evidence="2" key="2">
    <citation type="submission" date="2025-09" db="UniProtKB">
        <authorList>
            <consortium name="Ensembl"/>
        </authorList>
    </citation>
    <scope>IDENTIFICATION</scope>
</reference>
<dbReference type="Bgee" id="ENSNBRG00000012857">
    <property type="expression patterns" value="Expressed in testis and 6 other cell types or tissues"/>
</dbReference>
<dbReference type="PANTHER" id="PTHR36983:SF2">
    <property type="entry name" value="DNAJ HOMOLOG SUBFAMILY C MEMBER 13"/>
    <property type="match status" value="1"/>
</dbReference>
<name>A0A3Q4MQ87_NEOBR</name>
<dbReference type="PANTHER" id="PTHR36983">
    <property type="entry name" value="DNAJ HOMOLOG SUBFAMILY C MEMBER 13"/>
    <property type="match status" value="1"/>
</dbReference>
<dbReference type="GO" id="GO:0010008">
    <property type="term" value="C:endosome membrane"/>
    <property type="evidence" value="ECO:0007669"/>
    <property type="project" value="TreeGrafter"/>
</dbReference>
<dbReference type="InterPro" id="IPR045802">
    <property type="entry name" value="GRV2/DNAJC13_N"/>
</dbReference>
<accession>A0A3Q4MQ87</accession>
<evidence type="ECO:0000313" key="2">
    <source>
        <dbReference type="Ensembl" id="ENSNBRP00000016629.1"/>
    </source>
</evidence>
<evidence type="ECO:0000313" key="3">
    <source>
        <dbReference type="Proteomes" id="UP000261580"/>
    </source>
</evidence>
<evidence type="ECO:0000259" key="1">
    <source>
        <dbReference type="Pfam" id="PF19432"/>
    </source>
</evidence>
<dbReference type="InterPro" id="IPR044978">
    <property type="entry name" value="GRV2/DNAJC13"/>
</dbReference>
<organism evidence="2 3">
    <name type="scientific">Neolamprologus brichardi</name>
    <name type="common">Fairy cichlid</name>
    <name type="synonym">Lamprologus brichardi</name>
    <dbReference type="NCBI Taxonomy" id="32507"/>
    <lineage>
        <taxon>Eukaryota</taxon>
        <taxon>Metazoa</taxon>
        <taxon>Chordata</taxon>
        <taxon>Craniata</taxon>
        <taxon>Vertebrata</taxon>
        <taxon>Euteleostomi</taxon>
        <taxon>Actinopterygii</taxon>
        <taxon>Neopterygii</taxon>
        <taxon>Teleostei</taxon>
        <taxon>Neoteleostei</taxon>
        <taxon>Acanthomorphata</taxon>
        <taxon>Ovalentaria</taxon>
        <taxon>Cichlomorphae</taxon>
        <taxon>Cichliformes</taxon>
        <taxon>Cichlidae</taxon>
        <taxon>African cichlids</taxon>
        <taxon>Pseudocrenilabrinae</taxon>
        <taxon>Lamprologini</taxon>
        <taxon>Neolamprologus</taxon>
    </lineage>
</organism>
<dbReference type="STRING" id="32507.ENSNBRP00000016629"/>
<proteinExistence type="predicted"/>
<protein>
    <recommendedName>
        <fullName evidence="1">DnaJ homologue subfamily C GRV2/DNAJC13 N-terminal domain-containing protein</fullName>
    </recommendedName>
</protein>